<feature type="region of interest" description="Disordered" evidence="2">
    <location>
        <begin position="242"/>
        <end position="304"/>
    </location>
</feature>
<name>A0ABT5N5K5_9BURK</name>
<sequence length="938" mass="100999">MSPHASSPPPSALHQECIEDARREARLLIEKLVDYTRHQLREREGTLRQVSERNSVSAAIDQLNRSQARLIDGFVSQLGRSFAGAHAPSPEAGKRQSLMSLRFDQLELMDEHQVQSRVELARAQQMTLHAVEATLPELNALTCALQGLPNVMPDRNPFRPEVYLRALQDAMEAAEVTPAVRMAWIQQMCTLLGKELNGFYGFLNHKLRERGVRPADYTVLQAGEQTSRPLYVPEVIEPASLPRAEPAPATPMASRAASTSAGRPLSVPPPPWAQAVTSPPTPAPAGAEGLGRRQGGPKPVAPADLAAPMAGAPLPPLYLDDSLAVPALPEGTVLTVDRLRQLLGNEGGASRRRTQAEPAAAAPVLLPSSRLEAFAQQFERQFELRQTQEDAQQSDFQTTLPAAFDALDSPQDVEQVLQRLAQRQPGGPPSSAPITVQALRQQLRQQGQDVGQVVALEVVTLMIENIVRDQRLLGPLRQAVRDLEPALAQLVVNDVRFFSDKAHPARRLLDALTQRSLAFEAETAPGFEVFMQPVRRVVRVLSEAPIEGAAPFDVALKELERAWNEHREAEQRQRERAVKALMHAEQRNLLAGRLRQDLRAMPELGTASPEVRDFLLGPWCQVMAESRLGERASEADPGQYQALVSELLWSANPELARQNPAHLTHLIPALLGRLREGLKTIDYPPLMTSAFLEKLIVLHQAAYRRPAAPAAAPAPGQRPSAPASAPPSAPTSAPTSALPSSAPSSAPAVASMVAPPSAPAAAVSGSAVAGPGGAVAPVASPPPAPGAASPPAATAPSPSSDPMFDEQDADWLAPNEARISGFLSLPPEAEPSVPAPLDPGPVTLELGAWVELFNEGVWRRTQLSWASPHGTLFLFTRPDGSTQSMTRRMRDRLMSEGHLRVLADQPVVAGALDEVARTALRNTVAEDRPAPPDPGPVV</sequence>
<feature type="region of interest" description="Disordered" evidence="2">
    <location>
        <begin position="708"/>
        <end position="751"/>
    </location>
</feature>
<feature type="compositionally biased region" description="Low complexity" evidence="2">
    <location>
        <begin position="730"/>
        <end position="751"/>
    </location>
</feature>
<feature type="coiled-coil region" evidence="1">
    <location>
        <begin position="556"/>
        <end position="587"/>
    </location>
</feature>
<dbReference type="Proteomes" id="UP001528673">
    <property type="component" value="Unassembled WGS sequence"/>
</dbReference>
<accession>A0ABT5N5K5</accession>
<reference evidence="3 4" key="1">
    <citation type="submission" date="2023-02" db="EMBL/GenBank/DDBJ databases">
        <title>Bacterial whole genomic sequence of Curvibacter sp. HBC61.</title>
        <authorList>
            <person name="Le V."/>
            <person name="Ko S.-R."/>
            <person name="Ahn C.-Y."/>
            <person name="Oh H.-M."/>
        </authorList>
    </citation>
    <scope>NUCLEOTIDE SEQUENCE [LARGE SCALE GENOMIC DNA]</scope>
    <source>
        <strain evidence="3 4">HBC61</strain>
    </source>
</reference>
<keyword evidence="1" id="KW-0175">Coiled coil</keyword>
<feature type="compositionally biased region" description="Low complexity" evidence="2">
    <location>
        <begin position="786"/>
        <end position="800"/>
    </location>
</feature>
<dbReference type="Pfam" id="PF07793">
    <property type="entry name" value="DUF1631"/>
    <property type="match status" value="1"/>
</dbReference>
<comment type="caution">
    <text evidence="3">The sequence shown here is derived from an EMBL/GenBank/DDBJ whole genome shotgun (WGS) entry which is preliminary data.</text>
</comment>
<evidence type="ECO:0000256" key="1">
    <source>
        <dbReference type="SAM" id="Coils"/>
    </source>
</evidence>
<dbReference type="EMBL" id="JAQSIP010000013">
    <property type="protein sequence ID" value="MDD0840941.1"/>
    <property type="molecule type" value="Genomic_DNA"/>
</dbReference>
<dbReference type="InterPro" id="IPR012434">
    <property type="entry name" value="DUF1631"/>
</dbReference>
<keyword evidence="4" id="KW-1185">Reference proteome</keyword>
<gene>
    <name evidence="3" type="ORF">PSQ40_20360</name>
</gene>
<protein>
    <submittedName>
        <fullName evidence="3">DUF1631 family protein</fullName>
    </submittedName>
</protein>
<evidence type="ECO:0000313" key="4">
    <source>
        <dbReference type="Proteomes" id="UP001528673"/>
    </source>
</evidence>
<evidence type="ECO:0000256" key="2">
    <source>
        <dbReference type="SAM" id="MobiDB-lite"/>
    </source>
</evidence>
<organism evidence="3 4">
    <name type="scientific">Curvibacter cyanobacteriorum</name>
    <dbReference type="NCBI Taxonomy" id="3026422"/>
    <lineage>
        <taxon>Bacteria</taxon>
        <taxon>Pseudomonadati</taxon>
        <taxon>Pseudomonadota</taxon>
        <taxon>Betaproteobacteria</taxon>
        <taxon>Burkholderiales</taxon>
        <taxon>Comamonadaceae</taxon>
        <taxon>Curvibacter</taxon>
    </lineage>
</organism>
<feature type="compositionally biased region" description="Low complexity" evidence="2">
    <location>
        <begin position="708"/>
        <end position="723"/>
    </location>
</feature>
<proteinExistence type="predicted"/>
<feature type="region of interest" description="Disordered" evidence="2">
    <location>
        <begin position="779"/>
        <end position="807"/>
    </location>
</feature>
<evidence type="ECO:0000313" key="3">
    <source>
        <dbReference type="EMBL" id="MDD0840941.1"/>
    </source>
</evidence>
<dbReference type="RefSeq" id="WP_273953721.1">
    <property type="nucleotide sequence ID" value="NZ_JAQSIP010000013.1"/>
</dbReference>